<dbReference type="GO" id="GO:0071555">
    <property type="term" value="P:cell wall organization"/>
    <property type="evidence" value="ECO:0007669"/>
    <property type="project" value="UniProtKB-KW"/>
</dbReference>
<dbReference type="GO" id="GO:0008360">
    <property type="term" value="P:regulation of cell shape"/>
    <property type="evidence" value="ECO:0007669"/>
    <property type="project" value="UniProtKB-KW"/>
</dbReference>
<keyword evidence="1" id="KW-0133">Cell shape</keyword>
<keyword evidence="4" id="KW-0961">Cell wall biogenesis/degradation</keyword>
<protein>
    <submittedName>
        <fullName evidence="5">Glutamate racemase</fullName>
        <ecNumber evidence="5">5.1.1.3</ecNumber>
    </submittedName>
</protein>
<accession>A0A645GBV8</accession>
<dbReference type="Gene3D" id="3.40.50.1860">
    <property type="match status" value="2"/>
</dbReference>
<evidence type="ECO:0000256" key="3">
    <source>
        <dbReference type="ARBA" id="ARBA00023235"/>
    </source>
</evidence>
<dbReference type="PROSITE" id="PS00924">
    <property type="entry name" value="ASP_GLU_RACEMASE_2"/>
    <property type="match status" value="1"/>
</dbReference>
<dbReference type="EMBL" id="VSSQ01072165">
    <property type="protein sequence ID" value="MPN23606.1"/>
    <property type="molecule type" value="Genomic_DNA"/>
</dbReference>
<comment type="caution">
    <text evidence="5">The sequence shown here is derived from an EMBL/GenBank/DDBJ whole genome shotgun (WGS) entry which is preliminary data.</text>
</comment>
<reference evidence="5" key="1">
    <citation type="submission" date="2019-08" db="EMBL/GenBank/DDBJ databases">
        <authorList>
            <person name="Kucharzyk K."/>
            <person name="Murdoch R.W."/>
            <person name="Higgins S."/>
            <person name="Loffler F."/>
        </authorList>
    </citation>
    <scope>NUCLEOTIDE SEQUENCE</scope>
</reference>
<dbReference type="EC" id="5.1.1.3" evidence="5"/>
<gene>
    <name evidence="5" type="primary">murI_27</name>
    <name evidence="5" type="ORF">SDC9_170998</name>
</gene>
<organism evidence="5">
    <name type="scientific">bioreactor metagenome</name>
    <dbReference type="NCBI Taxonomy" id="1076179"/>
    <lineage>
        <taxon>unclassified sequences</taxon>
        <taxon>metagenomes</taxon>
        <taxon>ecological metagenomes</taxon>
    </lineage>
</organism>
<name>A0A645GBV8_9ZZZZ</name>
<dbReference type="GO" id="GO:0008881">
    <property type="term" value="F:glutamate racemase activity"/>
    <property type="evidence" value="ECO:0007669"/>
    <property type="project" value="UniProtKB-EC"/>
</dbReference>
<dbReference type="GO" id="GO:0009252">
    <property type="term" value="P:peptidoglycan biosynthetic process"/>
    <property type="evidence" value="ECO:0007669"/>
    <property type="project" value="UniProtKB-KW"/>
</dbReference>
<keyword evidence="3 5" id="KW-0413">Isomerase</keyword>
<evidence type="ECO:0000256" key="1">
    <source>
        <dbReference type="ARBA" id="ARBA00022960"/>
    </source>
</evidence>
<evidence type="ECO:0000313" key="5">
    <source>
        <dbReference type="EMBL" id="MPN23606.1"/>
    </source>
</evidence>
<keyword evidence="2" id="KW-0573">Peptidoglycan synthesis</keyword>
<dbReference type="Pfam" id="PF01177">
    <property type="entry name" value="Asp_Glu_race"/>
    <property type="match status" value="1"/>
</dbReference>
<dbReference type="FunFam" id="3.40.50.1860:FF:000001">
    <property type="entry name" value="Glutamate racemase"/>
    <property type="match status" value="1"/>
</dbReference>
<evidence type="ECO:0000256" key="2">
    <source>
        <dbReference type="ARBA" id="ARBA00022984"/>
    </source>
</evidence>
<sequence>MAIFACNTMTALGFEEARRRYPFLLTAMNTGVEQALKVSRNKQIGVIATQATIASGSHGKVIKDMRPDAAIYPQACPKLVPLIENEIIEGAKVDEAVLEYLEPMKSGHMDTLILGCTHYPFIDQAIRHVVGLEVQIVDPAQDTALTAYELLVRSGKLADAQQSGHVKLCFSAGVERAKRMASLVMDIANVEFEQVDLAVRC</sequence>
<evidence type="ECO:0000256" key="4">
    <source>
        <dbReference type="ARBA" id="ARBA00023316"/>
    </source>
</evidence>
<dbReference type="SUPFAM" id="SSF53681">
    <property type="entry name" value="Aspartate/glutamate racemase"/>
    <property type="match status" value="1"/>
</dbReference>
<dbReference type="PANTHER" id="PTHR21198:SF2">
    <property type="entry name" value="GLUTAMATE RACEMASE"/>
    <property type="match status" value="1"/>
</dbReference>
<dbReference type="PANTHER" id="PTHR21198">
    <property type="entry name" value="GLUTAMATE RACEMASE"/>
    <property type="match status" value="1"/>
</dbReference>
<dbReference type="InterPro" id="IPR015942">
    <property type="entry name" value="Asp/Glu/hydantoin_racemase"/>
</dbReference>
<dbReference type="InterPro" id="IPR001920">
    <property type="entry name" value="Asp/Glu_race"/>
</dbReference>
<dbReference type="InterPro" id="IPR033134">
    <property type="entry name" value="Asp/Glu_racemase_AS_2"/>
</dbReference>
<proteinExistence type="predicted"/>
<dbReference type="AlphaFoldDB" id="A0A645GBV8"/>